<dbReference type="AlphaFoldDB" id="X1NCN3"/>
<sequence>TIFQLTGHLFENADISQEEKEDVLRVFGIDFDEKVVRVARTLNLIAGDGETNVMHLNSLDYDRWSETVTNPEWLDIYGSGFKRLKTLIKDKESYKEFLFDILMANPPKANRMLKLDSVFRITIFVNEFGCVELANDLFRFQQNIFVSYNAVDISFPVF</sequence>
<dbReference type="InterPro" id="IPR029063">
    <property type="entry name" value="SAM-dependent_MTases_sf"/>
</dbReference>
<name>X1NCN3_9ZZZZ</name>
<proteinExistence type="predicted"/>
<reference evidence="1" key="1">
    <citation type="journal article" date="2014" name="Front. Microbiol.">
        <title>High frequency of phylogenetically diverse reductive dehalogenase-homologous genes in deep subseafloor sedimentary metagenomes.</title>
        <authorList>
            <person name="Kawai M."/>
            <person name="Futagami T."/>
            <person name="Toyoda A."/>
            <person name="Takaki Y."/>
            <person name="Nishi S."/>
            <person name="Hori S."/>
            <person name="Arai W."/>
            <person name="Tsubouchi T."/>
            <person name="Morono Y."/>
            <person name="Uchiyama I."/>
            <person name="Ito T."/>
            <person name="Fujiyama A."/>
            <person name="Inagaki F."/>
            <person name="Takami H."/>
        </authorList>
    </citation>
    <scope>NUCLEOTIDE SEQUENCE</scope>
    <source>
        <strain evidence="1">Expedition CK06-06</strain>
    </source>
</reference>
<dbReference type="EMBL" id="BARV01016226">
    <property type="protein sequence ID" value="GAI24555.1"/>
    <property type="molecule type" value="Genomic_DNA"/>
</dbReference>
<dbReference type="Gene3D" id="3.40.50.150">
    <property type="entry name" value="Vaccinia Virus protein VP39"/>
    <property type="match status" value="1"/>
</dbReference>
<evidence type="ECO:0000313" key="1">
    <source>
        <dbReference type="EMBL" id="GAI24555.1"/>
    </source>
</evidence>
<organism evidence="1">
    <name type="scientific">marine sediment metagenome</name>
    <dbReference type="NCBI Taxonomy" id="412755"/>
    <lineage>
        <taxon>unclassified sequences</taxon>
        <taxon>metagenomes</taxon>
        <taxon>ecological metagenomes</taxon>
    </lineage>
</organism>
<accession>X1NCN3</accession>
<gene>
    <name evidence="1" type="ORF">S06H3_27897</name>
</gene>
<comment type="caution">
    <text evidence="1">The sequence shown here is derived from an EMBL/GenBank/DDBJ whole genome shotgun (WGS) entry which is preliminary data.</text>
</comment>
<dbReference type="SUPFAM" id="SSF53335">
    <property type="entry name" value="S-adenosyl-L-methionine-dependent methyltransferases"/>
    <property type="match status" value="1"/>
</dbReference>
<feature type="non-terminal residue" evidence="1">
    <location>
        <position position="1"/>
    </location>
</feature>
<protein>
    <submittedName>
        <fullName evidence="1">Uncharacterized protein</fullName>
    </submittedName>
</protein>